<evidence type="ECO:0000256" key="3">
    <source>
        <dbReference type="PIRSR" id="PIRSR640198-2"/>
    </source>
</evidence>
<dbReference type="PANTHER" id="PTHR13504">
    <property type="entry name" value="FIDO DOMAIN-CONTAINING PROTEIN DDB_G0283145"/>
    <property type="match status" value="1"/>
</dbReference>
<dbReference type="PANTHER" id="PTHR13504:SF35">
    <property type="entry name" value="PROTEIN ADENYLYLTRANSFERASE SOFIC"/>
    <property type="match status" value="1"/>
</dbReference>
<feature type="binding site" evidence="1">
    <location>
        <position position="261"/>
    </location>
    <ligand>
        <name>ATP</name>
        <dbReference type="ChEBI" id="CHEBI:30616"/>
    </ligand>
</feature>
<dbReference type="Proteomes" id="UP000591626">
    <property type="component" value="Unassembled WGS sequence"/>
</dbReference>
<dbReference type="AlphaFoldDB" id="A0AAP6XLF0"/>
<dbReference type="InterPro" id="IPR040198">
    <property type="entry name" value="Fido_containing"/>
</dbReference>
<sequence length="383" mass="42518">MSILQQKIDTSRGRVYSFDMTGNTAAFDPAKPYNDLPPLPPQHTLETAKVLKAVIDARSELAALNTACRLIPNPEIITSTIPLREAQASTEIENIVTTNDELFRAQWSIDPEPTPATKEALRYRDALRRGVDLIVDRPVSEKVAVEVCSTLQGGQATLRSTPGTYIGDPVTGTRAYTPPEGLDVLQRHLSAWERYIYSDHGLDPLVLMAVTHYQFEAIHPFYDGNGRTGRILNILLLLQEQVLSLPVLYLSGTIVDRKAEYYRLLRAVTADGGWEQWILFMVNAVTESARSTSLLIDDLCTLQDTTIARVRETGISPAAELAELLFVQPYVRITDVIDAGLAKRQTASMWLSQLVEAGILEEQKAGRSKVFLNTAALEVLTRR</sequence>
<protein>
    <submittedName>
        <fullName evidence="5">Fic family protein</fullName>
    </submittedName>
</protein>
<dbReference type="EMBL" id="JAAUVV010000024">
    <property type="protein sequence ID" value="NJJ04720.1"/>
    <property type="molecule type" value="Genomic_DNA"/>
</dbReference>
<name>A0AAP6XLF0_9CORY</name>
<comment type="caution">
    <text evidence="5">The sequence shown here is derived from an EMBL/GenBank/DDBJ whole genome shotgun (WGS) entry which is preliminary data.</text>
</comment>
<dbReference type="InterPro" id="IPR036597">
    <property type="entry name" value="Fido-like_dom_sf"/>
</dbReference>
<feature type="binding site" evidence="1">
    <location>
        <position position="219"/>
    </location>
    <ligand>
        <name>ATP</name>
        <dbReference type="ChEBI" id="CHEBI:30616"/>
    </ligand>
</feature>
<dbReference type="Gene3D" id="1.10.3290.10">
    <property type="entry name" value="Fido-like domain"/>
    <property type="match status" value="1"/>
</dbReference>
<keyword evidence="1" id="KW-0067">ATP-binding</keyword>
<dbReference type="InterPro" id="IPR048770">
    <property type="entry name" value="SoFic-like_C"/>
</dbReference>
<reference evidence="5 6" key="1">
    <citation type="submission" date="2020-03" db="EMBL/GenBank/DDBJ databases">
        <title>Draft genome sequences of bacterial isolates from the female urobiome.</title>
        <authorList>
            <person name="Miller-Ensminger T."/>
            <person name="Wolfe A.J."/>
            <person name="Putonti C."/>
        </authorList>
    </citation>
    <scope>NUCLEOTIDE SEQUENCE [LARGE SCALE GENOMIC DNA]</scope>
    <source>
        <strain evidence="5 6">UMB8490</strain>
    </source>
</reference>
<proteinExistence type="predicted"/>
<gene>
    <name evidence="5" type="ORF">HC138_10230</name>
</gene>
<feature type="domain" description="Fido" evidence="4">
    <location>
        <begin position="135"/>
        <end position="283"/>
    </location>
</feature>
<organism evidence="5 6">
    <name type="scientific">Corynebacterium coyleae</name>
    <dbReference type="NCBI Taxonomy" id="53374"/>
    <lineage>
        <taxon>Bacteria</taxon>
        <taxon>Bacillati</taxon>
        <taxon>Actinomycetota</taxon>
        <taxon>Actinomycetes</taxon>
        <taxon>Mycobacteriales</taxon>
        <taxon>Corynebacteriaceae</taxon>
        <taxon>Corynebacterium</taxon>
    </lineage>
</organism>
<dbReference type="InterPro" id="IPR026287">
    <property type="entry name" value="SoFic-like"/>
</dbReference>
<evidence type="ECO:0000259" key="4">
    <source>
        <dbReference type="PROSITE" id="PS51459"/>
    </source>
</evidence>
<dbReference type="Pfam" id="PF02661">
    <property type="entry name" value="Fic"/>
    <property type="match status" value="1"/>
</dbReference>
<dbReference type="SUPFAM" id="SSF140931">
    <property type="entry name" value="Fic-like"/>
    <property type="match status" value="1"/>
</dbReference>
<accession>A0AAP6XLF0</accession>
<dbReference type="GO" id="GO:0005524">
    <property type="term" value="F:ATP binding"/>
    <property type="evidence" value="ECO:0007669"/>
    <property type="project" value="UniProtKB-KW"/>
</dbReference>
<evidence type="ECO:0000256" key="1">
    <source>
        <dbReference type="PIRSR" id="PIRSR038925-1"/>
    </source>
</evidence>
<feature type="binding site" evidence="3">
    <location>
        <begin position="261"/>
        <end position="262"/>
    </location>
    <ligand>
        <name>ATP</name>
        <dbReference type="ChEBI" id="CHEBI:30616"/>
    </ligand>
</feature>
<dbReference type="PROSITE" id="PS51459">
    <property type="entry name" value="FIDO"/>
    <property type="match status" value="1"/>
</dbReference>
<dbReference type="Pfam" id="PF13784">
    <property type="entry name" value="Fic_N"/>
    <property type="match status" value="1"/>
</dbReference>
<feature type="active site" evidence="2">
    <location>
        <position position="219"/>
    </location>
</feature>
<feature type="binding site" evidence="1">
    <location>
        <begin position="224"/>
        <end position="230"/>
    </location>
    <ligand>
        <name>ATP</name>
        <dbReference type="ChEBI" id="CHEBI:30616"/>
    </ligand>
</feature>
<dbReference type="InterPro" id="IPR003812">
    <property type="entry name" value="Fido"/>
</dbReference>
<dbReference type="PIRSF" id="PIRSF038925">
    <property type="entry name" value="AMP-prot_trans"/>
    <property type="match status" value="1"/>
</dbReference>
<evidence type="ECO:0000313" key="5">
    <source>
        <dbReference type="EMBL" id="NJJ04720.1"/>
    </source>
</evidence>
<evidence type="ECO:0000256" key="2">
    <source>
        <dbReference type="PIRSR" id="PIRSR640198-1"/>
    </source>
</evidence>
<keyword evidence="1" id="KW-0547">Nucleotide-binding</keyword>
<feature type="binding site" evidence="1">
    <location>
        <position position="93"/>
    </location>
    <ligand>
        <name>ATP</name>
        <dbReference type="ChEBI" id="CHEBI:30616"/>
    </ligand>
</feature>
<dbReference type="Pfam" id="PF21248">
    <property type="entry name" value="SoFic-like_C"/>
    <property type="match status" value="1"/>
</dbReference>
<dbReference type="InterPro" id="IPR025758">
    <property type="entry name" value="Fic/DOC_N"/>
</dbReference>
<feature type="binding site" evidence="3">
    <location>
        <begin position="223"/>
        <end position="230"/>
    </location>
    <ligand>
        <name>ATP</name>
        <dbReference type="ChEBI" id="CHEBI:30616"/>
    </ligand>
</feature>
<evidence type="ECO:0000313" key="6">
    <source>
        <dbReference type="Proteomes" id="UP000591626"/>
    </source>
</evidence>